<protein>
    <submittedName>
        <fullName evidence="9">Rnf150 protein</fullName>
    </submittedName>
</protein>
<dbReference type="GO" id="GO:0008270">
    <property type="term" value="F:zinc ion binding"/>
    <property type="evidence" value="ECO:0007669"/>
    <property type="project" value="UniProtKB-KW"/>
</dbReference>
<organism evidence="9 10">
    <name type="scientific">Phodopus roborovskii</name>
    <name type="common">Roborovski's desert hamster</name>
    <name type="synonym">Cricetulus roborovskii</name>
    <dbReference type="NCBI Taxonomy" id="109678"/>
    <lineage>
        <taxon>Eukaryota</taxon>
        <taxon>Metazoa</taxon>
        <taxon>Chordata</taxon>
        <taxon>Craniata</taxon>
        <taxon>Vertebrata</taxon>
        <taxon>Euteleostomi</taxon>
        <taxon>Mammalia</taxon>
        <taxon>Eutheria</taxon>
        <taxon>Euarchontoglires</taxon>
        <taxon>Glires</taxon>
        <taxon>Rodentia</taxon>
        <taxon>Myomorpha</taxon>
        <taxon>Muroidea</taxon>
        <taxon>Cricetidae</taxon>
        <taxon>Cricetinae</taxon>
        <taxon>Phodopus</taxon>
    </lineage>
</organism>
<evidence type="ECO:0000313" key="9">
    <source>
        <dbReference type="EMBL" id="CAH7296086.1"/>
    </source>
</evidence>
<evidence type="ECO:0000256" key="5">
    <source>
        <dbReference type="ARBA" id="ARBA00022833"/>
    </source>
</evidence>
<dbReference type="GO" id="GO:0016020">
    <property type="term" value="C:membrane"/>
    <property type="evidence" value="ECO:0007669"/>
    <property type="project" value="UniProtKB-SubCell"/>
</dbReference>
<dbReference type="EMBL" id="CALSGD010001587">
    <property type="protein sequence ID" value="CAH7296086.1"/>
    <property type="molecule type" value="Genomic_DNA"/>
</dbReference>
<evidence type="ECO:0000256" key="7">
    <source>
        <dbReference type="ARBA" id="ARBA00023136"/>
    </source>
</evidence>
<comment type="subcellular location">
    <subcellularLocation>
        <location evidence="1">Membrane</location>
    </subcellularLocation>
</comment>
<evidence type="ECO:0000256" key="2">
    <source>
        <dbReference type="ARBA" id="ARBA00022692"/>
    </source>
</evidence>
<dbReference type="PANTHER" id="PTHR46539">
    <property type="entry name" value="E3 UBIQUITIN-PROTEIN LIGASE ATL42"/>
    <property type="match status" value="1"/>
</dbReference>
<dbReference type="SUPFAM" id="SSF57850">
    <property type="entry name" value="RING/U-box"/>
    <property type="match status" value="1"/>
</dbReference>
<proteinExistence type="predicted"/>
<evidence type="ECO:0000256" key="8">
    <source>
        <dbReference type="SAM" id="Phobius"/>
    </source>
</evidence>
<keyword evidence="10" id="KW-1185">Reference proteome</keyword>
<evidence type="ECO:0000256" key="6">
    <source>
        <dbReference type="ARBA" id="ARBA00022989"/>
    </source>
</evidence>
<keyword evidence="4" id="KW-0863">Zinc-finger</keyword>
<keyword evidence="5" id="KW-0862">Zinc</keyword>
<sequence length="253" mass="28001">MWLMAVLNTYLQPCPPKHFTLIVSPHPTLIAHFLAPLTTGVEDIVAIMIPEPKGKEIVSLLERNITVTMYITIGTRNLQKYVSRTSVVFVSISFIVLMIISLAWLVFYYIQRFRYANARDRNQVYGSHSRHLFHKSCVDPWLLDHRTCPMCKMNILKALGIPPNADCMDDLPIDFEGSLGGPPTNQITGASDTTVNESSVTLDPAVRTVGALQVVQDPDPVPQEGEAIFTTNRGCSSLVSVRVSIGAGLTYVK</sequence>
<keyword evidence="7 8" id="KW-0472">Membrane</keyword>
<accession>A0AAV0A9G8</accession>
<dbReference type="Proteomes" id="UP001152836">
    <property type="component" value="Unassembled WGS sequence"/>
</dbReference>
<comment type="caution">
    <text evidence="9">The sequence shown here is derived from an EMBL/GenBank/DDBJ whole genome shotgun (WGS) entry which is preliminary data.</text>
</comment>
<keyword evidence="6 8" id="KW-1133">Transmembrane helix</keyword>
<dbReference type="Gene3D" id="3.30.40.10">
    <property type="entry name" value="Zinc/RING finger domain, C3HC4 (zinc finger)"/>
    <property type="match status" value="1"/>
</dbReference>
<gene>
    <name evidence="9" type="primary">Rnf150</name>
    <name evidence="9" type="ORF">PHOROB_LOCUS15794</name>
</gene>
<evidence type="ECO:0000256" key="1">
    <source>
        <dbReference type="ARBA" id="ARBA00004370"/>
    </source>
</evidence>
<keyword evidence="2 8" id="KW-0812">Transmembrane</keyword>
<keyword evidence="3" id="KW-0479">Metal-binding</keyword>
<name>A0AAV0A9G8_PHORO</name>
<dbReference type="Gene3D" id="3.50.30.30">
    <property type="match status" value="1"/>
</dbReference>
<evidence type="ECO:0000256" key="4">
    <source>
        <dbReference type="ARBA" id="ARBA00022771"/>
    </source>
</evidence>
<reference evidence="9" key="1">
    <citation type="submission" date="2022-06" db="EMBL/GenBank/DDBJ databases">
        <authorList>
            <person name="Andreotti S."/>
            <person name="Wyler E."/>
        </authorList>
    </citation>
    <scope>NUCLEOTIDE SEQUENCE</scope>
</reference>
<evidence type="ECO:0000256" key="3">
    <source>
        <dbReference type="ARBA" id="ARBA00022723"/>
    </source>
</evidence>
<dbReference type="PANTHER" id="PTHR46539:SF27">
    <property type="entry name" value="RING FINGER PROTEIN 128"/>
    <property type="match status" value="1"/>
</dbReference>
<feature type="transmembrane region" description="Helical" evidence="8">
    <location>
        <begin position="87"/>
        <end position="110"/>
    </location>
</feature>
<dbReference type="AlphaFoldDB" id="A0AAV0A9G8"/>
<dbReference type="InterPro" id="IPR013083">
    <property type="entry name" value="Znf_RING/FYVE/PHD"/>
</dbReference>
<evidence type="ECO:0000313" key="10">
    <source>
        <dbReference type="Proteomes" id="UP001152836"/>
    </source>
</evidence>